<dbReference type="AlphaFoldDB" id="A0AAV9F306"/>
<organism evidence="2 4">
    <name type="scientific">Acorus calamus</name>
    <name type="common">Sweet flag</name>
    <dbReference type="NCBI Taxonomy" id="4465"/>
    <lineage>
        <taxon>Eukaryota</taxon>
        <taxon>Viridiplantae</taxon>
        <taxon>Streptophyta</taxon>
        <taxon>Embryophyta</taxon>
        <taxon>Tracheophyta</taxon>
        <taxon>Spermatophyta</taxon>
        <taxon>Magnoliopsida</taxon>
        <taxon>Liliopsida</taxon>
        <taxon>Acoraceae</taxon>
        <taxon>Acorus</taxon>
    </lineage>
</organism>
<reference evidence="2" key="1">
    <citation type="journal article" date="2023" name="Nat. Commun.">
        <title>Diploid and tetraploid genomes of Acorus and the evolution of monocots.</title>
        <authorList>
            <person name="Ma L."/>
            <person name="Liu K.W."/>
            <person name="Li Z."/>
            <person name="Hsiao Y.Y."/>
            <person name="Qi Y."/>
            <person name="Fu T."/>
            <person name="Tang G.D."/>
            <person name="Zhang D."/>
            <person name="Sun W.H."/>
            <person name="Liu D.K."/>
            <person name="Li Y."/>
            <person name="Chen G.Z."/>
            <person name="Liu X.D."/>
            <person name="Liao X.Y."/>
            <person name="Jiang Y.T."/>
            <person name="Yu X."/>
            <person name="Hao Y."/>
            <person name="Huang J."/>
            <person name="Zhao X.W."/>
            <person name="Ke S."/>
            <person name="Chen Y.Y."/>
            <person name="Wu W.L."/>
            <person name="Hsu J.L."/>
            <person name="Lin Y.F."/>
            <person name="Huang M.D."/>
            <person name="Li C.Y."/>
            <person name="Huang L."/>
            <person name="Wang Z.W."/>
            <person name="Zhao X."/>
            <person name="Zhong W.Y."/>
            <person name="Peng D.H."/>
            <person name="Ahmad S."/>
            <person name="Lan S."/>
            <person name="Zhang J.S."/>
            <person name="Tsai W.C."/>
            <person name="Van de Peer Y."/>
            <person name="Liu Z.J."/>
        </authorList>
    </citation>
    <scope>NUCLEOTIDE SEQUENCE</scope>
    <source>
        <strain evidence="2">CP</strain>
    </source>
</reference>
<gene>
    <name evidence="2" type="ORF">QJS10_CPB04g01643</name>
    <name evidence="3" type="ORF">QJS10_CPB04g01647</name>
</gene>
<feature type="compositionally biased region" description="Polar residues" evidence="1">
    <location>
        <begin position="86"/>
        <end position="100"/>
    </location>
</feature>
<dbReference type="EMBL" id="JAUJYO010000004">
    <property type="protein sequence ID" value="KAK1319462.1"/>
    <property type="molecule type" value="Genomic_DNA"/>
</dbReference>
<sequence>MSEVFGGGVYSVVRHTSSAATDTSAPKTSASASSALWDSPTADSLYGICDPPGVLGCVALLQLQNKTSNINKDKPVLQSPPKSPIDTHNTAASKTKSFID</sequence>
<accession>A0AAV9F306</accession>
<name>A0AAV9F306_ACOCL</name>
<keyword evidence="4" id="KW-1185">Reference proteome</keyword>
<feature type="region of interest" description="Disordered" evidence="1">
    <location>
        <begin position="69"/>
        <end position="100"/>
    </location>
</feature>
<reference evidence="2" key="2">
    <citation type="submission" date="2023-06" db="EMBL/GenBank/DDBJ databases">
        <authorList>
            <person name="Ma L."/>
            <person name="Liu K.-W."/>
            <person name="Li Z."/>
            <person name="Hsiao Y.-Y."/>
            <person name="Qi Y."/>
            <person name="Fu T."/>
            <person name="Tang G."/>
            <person name="Zhang D."/>
            <person name="Sun W.-H."/>
            <person name="Liu D.-K."/>
            <person name="Li Y."/>
            <person name="Chen G.-Z."/>
            <person name="Liu X.-D."/>
            <person name="Liao X.-Y."/>
            <person name="Jiang Y.-T."/>
            <person name="Yu X."/>
            <person name="Hao Y."/>
            <person name="Huang J."/>
            <person name="Zhao X.-W."/>
            <person name="Ke S."/>
            <person name="Chen Y.-Y."/>
            <person name="Wu W.-L."/>
            <person name="Hsu J.-L."/>
            <person name="Lin Y.-F."/>
            <person name="Huang M.-D."/>
            <person name="Li C.-Y."/>
            <person name="Huang L."/>
            <person name="Wang Z.-W."/>
            <person name="Zhao X."/>
            <person name="Zhong W.-Y."/>
            <person name="Peng D.-H."/>
            <person name="Ahmad S."/>
            <person name="Lan S."/>
            <person name="Zhang J.-S."/>
            <person name="Tsai W.-C."/>
            <person name="Van De Peer Y."/>
            <person name="Liu Z.-J."/>
        </authorList>
    </citation>
    <scope>NUCLEOTIDE SEQUENCE</scope>
    <source>
        <strain evidence="2">CP</strain>
        <tissue evidence="2">Leaves</tissue>
    </source>
</reference>
<evidence type="ECO:0000313" key="2">
    <source>
        <dbReference type="EMBL" id="KAK1319458.1"/>
    </source>
</evidence>
<dbReference type="Proteomes" id="UP001180020">
    <property type="component" value="Unassembled WGS sequence"/>
</dbReference>
<comment type="caution">
    <text evidence="2">The sequence shown here is derived from an EMBL/GenBank/DDBJ whole genome shotgun (WGS) entry which is preliminary data.</text>
</comment>
<evidence type="ECO:0000256" key="1">
    <source>
        <dbReference type="SAM" id="MobiDB-lite"/>
    </source>
</evidence>
<evidence type="ECO:0000313" key="3">
    <source>
        <dbReference type="EMBL" id="KAK1319462.1"/>
    </source>
</evidence>
<feature type="region of interest" description="Disordered" evidence="1">
    <location>
        <begin position="16"/>
        <end position="35"/>
    </location>
</feature>
<proteinExistence type="predicted"/>
<dbReference type="EMBL" id="JAUJYO010000004">
    <property type="protein sequence ID" value="KAK1319458.1"/>
    <property type="molecule type" value="Genomic_DNA"/>
</dbReference>
<evidence type="ECO:0000313" key="4">
    <source>
        <dbReference type="Proteomes" id="UP001180020"/>
    </source>
</evidence>
<protein>
    <submittedName>
        <fullName evidence="2">Uncharacterized protein</fullName>
    </submittedName>
</protein>